<dbReference type="Gene3D" id="3.40.50.12780">
    <property type="entry name" value="N-terminal domain of ligase-like"/>
    <property type="match status" value="1"/>
</dbReference>
<dbReference type="Proteomes" id="UP000013006">
    <property type="component" value="Chromosome"/>
</dbReference>
<dbReference type="PANTHER" id="PTHR42921:SF1">
    <property type="entry name" value="ACETOACETYL-COA SYNTHETASE"/>
    <property type="match status" value="1"/>
</dbReference>
<dbReference type="PANTHER" id="PTHR42921">
    <property type="entry name" value="ACETOACETYL-COA SYNTHETASE"/>
    <property type="match status" value="1"/>
</dbReference>
<evidence type="ECO:0000256" key="1">
    <source>
        <dbReference type="SAM" id="MobiDB-lite"/>
    </source>
</evidence>
<gene>
    <name evidence="2" type="ORF">SiL_0481</name>
</gene>
<evidence type="ECO:0000313" key="3">
    <source>
        <dbReference type="Proteomes" id="UP000013006"/>
    </source>
</evidence>
<organism>
    <name type="scientific">Saccharolobus islandicus LAL14/1</name>
    <dbReference type="NCBI Taxonomy" id="1241935"/>
    <lineage>
        <taxon>Archaea</taxon>
        <taxon>Thermoproteota</taxon>
        <taxon>Thermoprotei</taxon>
        <taxon>Sulfolobales</taxon>
        <taxon>Sulfolobaceae</taxon>
        <taxon>Saccharolobus</taxon>
    </lineage>
</organism>
<dbReference type="InterPro" id="IPR042099">
    <property type="entry name" value="ANL_N_sf"/>
</dbReference>
<dbReference type="SUPFAM" id="SSF56801">
    <property type="entry name" value="Acetyl-CoA synthetase-like"/>
    <property type="match status" value="1"/>
</dbReference>
<protein>
    <submittedName>
        <fullName evidence="2">Putative Acyl-coenzyme A synthetase/AMP-(Fatty)acid ligase</fullName>
    </submittedName>
</protein>
<dbReference type="HOGENOM" id="CLU_1754794_0_0_2"/>
<evidence type="ECO:0000313" key="2">
    <source>
        <dbReference type="EMBL" id="AGJ61953.1"/>
    </source>
</evidence>
<name>M9U7B0_SACIS</name>
<dbReference type="EMBL" id="CP003928">
    <property type="protein sequence ID" value="AGJ61953.1"/>
    <property type="molecule type" value="Genomic_DNA"/>
</dbReference>
<keyword evidence="2" id="KW-0436">Ligase</keyword>
<sequence length="148" mass="17135">MQCRWLAISVKTFDSEEKPVIKEAGKLVITKPIPSMPIYFWGDENYKWYKESYFSLFPNVWWHGDWIMITDRGTAIIYGRSDSTIKRKGVRMGTLDIVFFIISATGAKRELNLVLVMGSCWAERAKDLKKGDKEANQQEAQGFKRDKS</sequence>
<reference evidence="2 3" key="1">
    <citation type="journal article" date="2013" name="Open Biol.">
        <title>Genomics and genetics of Sulfolobus islandicus LAL14/1, a model hyperthermophilic archaeon.</title>
        <authorList>
            <person name="Jaubert C."/>
            <person name="Danioux C."/>
            <person name="Oberto J."/>
            <person name="Cortez D."/>
            <person name="Bize A."/>
            <person name="Krupovic M."/>
            <person name="She Q."/>
            <person name="Forterre P."/>
            <person name="Prangishvili D."/>
            <person name="Sezonov G."/>
        </authorList>
    </citation>
    <scope>NUCLEOTIDE SEQUENCE [LARGE SCALE GENOMIC DNA]</scope>
    <source>
        <strain evidence="2">LAL14/1</strain>
    </source>
</reference>
<dbReference type="GO" id="GO:0030729">
    <property type="term" value="F:acetoacetate-CoA ligase activity"/>
    <property type="evidence" value="ECO:0007669"/>
    <property type="project" value="TreeGrafter"/>
</dbReference>
<dbReference type="GeneID" id="58788905"/>
<dbReference type="KEGG" id="sic:SiL_0481"/>
<accession>M9U7B0</accession>
<proteinExistence type="predicted"/>
<dbReference type="RefSeq" id="WP_015580795.1">
    <property type="nucleotide sequence ID" value="NC_021058.1"/>
</dbReference>
<feature type="region of interest" description="Disordered" evidence="1">
    <location>
        <begin position="128"/>
        <end position="148"/>
    </location>
</feature>
<dbReference type="AlphaFoldDB" id="M9U7B0"/>